<dbReference type="AlphaFoldDB" id="A0A7W9M627"/>
<dbReference type="RefSeq" id="WP_184928629.1">
    <property type="nucleotide sequence ID" value="NZ_JACHMO010000001.1"/>
</dbReference>
<sequence length="151" mass="16745">MTEEVRRSVTVAASPERAFEVFTAKFATWWPPTHRIGATDIADVVVEPHEGGRWFERGVDGAECDWGAVLAYEPPDRLLLSWHLDGTWSYDPDPERASEVEVTFTAVDAGTLVELVHRGFDRHATPPGQVMARVSGEGGWGHILDRFATTV</sequence>
<comment type="caution">
    <text evidence="3">The sequence shown here is derived from an EMBL/GenBank/DDBJ whole genome shotgun (WGS) entry which is preliminary data.</text>
</comment>
<dbReference type="Gene3D" id="3.30.530.20">
    <property type="match status" value="1"/>
</dbReference>
<name>A0A7W9M627_9PSEU</name>
<protein>
    <submittedName>
        <fullName evidence="3">Uncharacterized protein YndB with AHSA1/START domain</fullName>
    </submittedName>
</protein>
<dbReference type="InterPro" id="IPR013538">
    <property type="entry name" value="ASHA1/2-like_C"/>
</dbReference>
<comment type="similarity">
    <text evidence="1">Belongs to the AHA1 family.</text>
</comment>
<evidence type="ECO:0000259" key="2">
    <source>
        <dbReference type="Pfam" id="PF08327"/>
    </source>
</evidence>
<dbReference type="CDD" id="cd08891">
    <property type="entry name" value="SRPBCC_CalC"/>
    <property type="match status" value="1"/>
</dbReference>
<dbReference type="Proteomes" id="UP000552097">
    <property type="component" value="Unassembled WGS sequence"/>
</dbReference>
<evidence type="ECO:0000313" key="4">
    <source>
        <dbReference type="Proteomes" id="UP000552097"/>
    </source>
</evidence>
<proteinExistence type="inferred from homology"/>
<dbReference type="InterPro" id="IPR023393">
    <property type="entry name" value="START-like_dom_sf"/>
</dbReference>
<dbReference type="EMBL" id="JACHMO010000001">
    <property type="protein sequence ID" value="MBB5808765.1"/>
    <property type="molecule type" value="Genomic_DNA"/>
</dbReference>
<reference evidence="3 4" key="1">
    <citation type="submission" date="2020-08" db="EMBL/GenBank/DDBJ databases">
        <title>Sequencing the genomes of 1000 actinobacteria strains.</title>
        <authorList>
            <person name="Klenk H.-P."/>
        </authorList>
    </citation>
    <scope>NUCLEOTIDE SEQUENCE [LARGE SCALE GENOMIC DNA]</scope>
    <source>
        <strain evidence="3 4">DSM 45486</strain>
    </source>
</reference>
<accession>A0A7W9M627</accession>
<keyword evidence="4" id="KW-1185">Reference proteome</keyword>
<feature type="domain" description="Activator of Hsp90 ATPase homologue 1/2-like C-terminal" evidence="2">
    <location>
        <begin position="13"/>
        <end position="150"/>
    </location>
</feature>
<evidence type="ECO:0000313" key="3">
    <source>
        <dbReference type="EMBL" id="MBB5808765.1"/>
    </source>
</evidence>
<gene>
    <name evidence="3" type="ORF">F4560_008533</name>
</gene>
<dbReference type="Pfam" id="PF08327">
    <property type="entry name" value="AHSA1"/>
    <property type="match status" value="1"/>
</dbReference>
<organism evidence="3 4">
    <name type="scientific">Saccharothrix ecbatanensis</name>
    <dbReference type="NCBI Taxonomy" id="1105145"/>
    <lineage>
        <taxon>Bacteria</taxon>
        <taxon>Bacillati</taxon>
        <taxon>Actinomycetota</taxon>
        <taxon>Actinomycetes</taxon>
        <taxon>Pseudonocardiales</taxon>
        <taxon>Pseudonocardiaceae</taxon>
        <taxon>Saccharothrix</taxon>
    </lineage>
</organism>
<dbReference type="SUPFAM" id="SSF55961">
    <property type="entry name" value="Bet v1-like"/>
    <property type="match status" value="1"/>
</dbReference>
<evidence type="ECO:0000256" key="1">
    <source>
        <dbReference type="ARBA" id="ARBA00006817"/>
    </source>
</evidence>